<dbReference type="SUPFAM" id="SSF50475">
    <property type="entry name" value="FMN-binding split barrel"/>
    <property type="match status" value="1"/>
</dbReference>
<organism evidence="4 5">
    <name type="scientific">Dasania phycosphaerae</name>
    <dbReference type="NCBI Taxonomy" id="2950436"/>
    <lineage>
        <taxon>Bacteria</taxon>
        <taxon>Pseudomonadati</taxon>
        <taxon>Pseudomonadota</taxon>
        <taxon>Gammaproteobacteria</taxon>
        <taxon>Cellvibrionales</taxon>
        <taxon>Spongiibacteraceae</taxon>
        <taxon>Dasania</taxon>
    </lineage>
</organism>
<comment type="similarity">
    <text evidence="1">Belongs to the non-flavoprotein flavin reductase family.</text>
</comment>
<name>A0A9J6RLB9_9GAMM</name>
<evidence type="ECO:0000313" key="5">
    <source>
        <dbReference type="Proteomes" id="UP001069090"/>
    </source>
</evidence>
<comment type="caution">
    <text evidence="4">The sequence shown here is derived from an EMBL/GenBank/DDBJ whole genome shotgun (WGS) entry which is preliminary data.</text>
</comment>
<dbReference type="EMBL" id="JAPTGG010000005">
    <property type="protein sequence ID" value="MCZ0865000.1"/>
    <property type="molecule type" value="Genomic_DNA"/>
</dbReference>
<dbReference type="InterPro" id="IPR002563">
    <property type="entry name" value="Flavin_Rdtase-like_dom"/>
</dbReference>
<dbReference type="Pfam" id="PF01613">
    <property type="entry name" value="Flavin_Reduct"/>
    <property type="match status" value="1"/>
</dbReference>
<dbReference type="RefSeq" id="WP_258331154.1">
    <property type="nucleotide sequence ID" value="NZ_JAPTGG010000005.1"/>
</dbReference>
<dbReference type="GO" id="GO:0010181">
    <property type="term" value="F:FMN binding"/>
    <property type="evidence" value="ECO:0007669"/>
    <property type="project" value="InterPro"/>
</dbReference>
<dbReference type="PANTHER" id="PTHR30466:SF11">
    <property type="entry name" value="FLAVIN-DEPENDENT MONOOXYGENASE, REDUCTASE SUBUNIT HSAB"/>
    <property type="match status" value="1"/>
</dbReference>
<reference evidence="4 5" key="1">
    <citation type="submission" date="2022-12" db="EMBL/GenBank/DDBJ databases">
        <title>Dasania phycosphaerae sp. nov., isolated from particulate material of the south coast of Korea.</title>
        <authorList>
            <person name="Jiang Y."/>
        </authorList>
    </citation>
    <scope>NUCLEOTIDE SEQUENCE [LARGE SCALE GENOMIC DNA]</scope>
    <source>
        <strain evidence="4 5">GY-19</strain>
    </source>
</reference>
<dbReference type="GO" id="GO:0042602">
    <property type="term" value="F:riboflavin reductase (NADPH) activity"/>
    <property type="evidence" value="ECO:0007669"/>
    <property type="project" value="TreeGrafter"/>
</dbReference>
<protein>
    <submittedName>
        <fullName evidence="4">Flavin reductase family protein</fullName>
    </submittedName>
</protein>
<dbReference type="Gene3D" id="2.30.110.10">
    <property type="entry name" value="Electron Transport, Fmn-binding Protein, Chain A"/>
    <property type="match status" value="1"/>
</dbReference>
<evidence type="ECO:0000256" key="1">
    <source>
        <dbReference type="ARBA" id="ARBA00008898"/>
    </source>
</evidence>
<gene>
    <name evidence="4" type="ORF">O0V09_07295</name>
</gene>
<sequence length="158" mass="17707">MSLDLREFRDALGSFATGVCVVTAHPEGFEPFGMTVNSFAAVSLEPSLVLWSLQNTSDCYAAFEKADHYTINVLSESQRELSNYYARRNQHTLLDDHYRIGKTGSPILRGAVSSLECKIWARYPGGDHVILVGEVLEMEYSRNEEPLVFHAGKYGTIR</sequence>
<proteinExistence type="inferred from homology"/>
<dbReference type="AlphaFoldDB" id="A0A9J6RLB9"/>
<feature type="domain" description="Flavin reductase like" evidence="3">
    <location>
        <begin position="12"/>
        <end position="156"/>
    </location>
</feature>
<dbReference type="InterPro" id="IPR012349">
    <property type="entry name" value="Split_barrel_FMN-bd"/>
</dbReference>
<evidence type="ECO:0000259" key="3">
    <source>
        <dbReference type="SMART" id="SM00903"/>
    </source>
</evidence>
<dbReference type="PANTHER" id="PTHR30466">
    <property type="entry name" value="FLAVIN REDUCTASE"/>
    <property type="match status" value="1"/>
</dbReference>
<evidence type="ECO:0000313" key="4">
    <source>
        <dbReference type="EMBL" id="MCZ0865000.1"/>
    </source>
</evidence>
<evidence type="ECO:0000256" key="2">
    <source>
        <dbReference type="ARBA" id="ARBA00023002"/>
    </source>
</evidence>
<dbReference type="Proteomes" id="UP001069090">
    <property type="component" value="Unassembled WGS sequence"/>
</dbReference>
<accession>A0A9J6RLB9</accession>
<dbReference type="SMART" id="SM00903">
    <property type="entry name" value="Flavin_Reduct"/>
    <property type="match status" value="1"/>
</dbReference>
<dbReference type="InterPro" id="IPR050268">
    <property type="entry name" value="NADH-dep_flavin_reductase"/>
</dbReference>
<keyword evidence="5" id="KW-1185">Reference proteome</keyword>
<keyword evidence="2" id="KW-0560">Oxidoreductase</keyword>